<dbReference type="InterPro" id="IPR012337">
    <property type="entry name" value="RNaseH-like_sf"/>
</dbReference>
<sequence>MGHEKSGVSDSVRASLREPSIITQYVSLAYTQRLQDADLLASTGSTGDCYDNALAESINGLYKAEVIHRNSGKNHAEVELATLA</sequence>
<accession>A0A068Z0I8</accession>
<organism evidence="1 2">
    <name type="scientific">Serratia symbiotica</name>
    <dbReference type="NCBI Taxonomy" id="138074"/>
    <lineage>
        <taxon>Bacteria</taxon>
        <taxon>Pseudomonadati</taxon>
        <taxon>Pseudomonadota</taxon>
        <taxon>Gammaproteobacteria</taxon>
        <taxon>Enterobacterales</taxon>
        <taxon>Yersiniaceae</taxon>
        <taxon>Serratia</taxon>
    </lineage>
</organism>
<evidence type="ECO:0000313" key="2">
    <source>
        <dbReference type="Proteomes" id="UP000042738"/>
    </source>
</evidence>
<evidence type="ECO:0000313" key="1">
    <source>
        <dbReference type="EMBL" id="QLH63033.1"/>
    </source>
</evidence>
<dbReference type="AlphaFoldDB" id="A0A068Z0I8"/>
<reference evidence="1 2" key="1">
    <citation type="journal article" date="2014" name="Genome Announc.">
        <title>Whole-Genome Sequence of Serratia symbiotica Strain CWBI-2.3T, a Free-Living Symbiont of the Black Bean Aphid Aphis fabae.</title>
        <authorList>
            <person name="Foray V."/>
            <person name="Grigorescu A.S."/>
            <person name="Sabri A."/>
            <person name="Haubruge E."/>
            <person name="Lognay G."/>
            <person name="Francis F."/>
            <person name="Fauconnier M.L."/>
            <person name="Hance T."/>
            <person name="Thonart P."/>
        </authorList>
    </citation>
    <scope>NUCLEOTIDE SEQUENCE [LARGE SCALE GENOMIC DNA]</scope>
    <source>
        <strain evidence="1">CWBI-2.3</strain>
    </source>
</reference>
<protein>
    <recommendedName>
        <fullName evidence="3">Transposase</fullName>
    </recommendedName>
</protein>
<dbReference type="EMBL" id="CP050855">
    <property type="protein sequence ID" value="QLH63033.1"/>
    <property type="molecule type" value="Genomic_DNA"/>
</dbReference>
<proteinExistence type="predicted"/>
<dbReference type="SUPFAM" id="SSF53098">
    <property type="entry name" value="Ribonuclease H-like"/>
    <property type="match status" value="1"/>
</dbReference>
<evidence type="ECO:0008006" key="3">
    <source>
        <dbReference type="Google" id="ProtNLM"/>
    </source>
</evidence>
<name>A0A068Z0I8_9GAMM</name>
<dbReference type="Proteomes" id="UP000042738">
    <property type="component" value="Chromosome"/>
</dbReference>
<dbReference type="STRING" id="138074.SYMBAF_20185"/>
<gene>
    <name evidence="1" type="ORF">SYMBAF_08980</name>
</gene>